<dbReference type="SUPFAM" id="SSF56954">
    <property type="entry name" value="Outer membrane efflux proteins (OEP)"/>
    <property type="match status" value="1"/>
</dbReference>
<dbReference type="PANTHER" id="PTHR30026:SF22">
    <property type="entry name" value="OUTER MEMBRANE EFFLUX PROTEIN"/>
    <property type="match status" value="1"/>
</dbReference>
<dbReference type="Proteomes" id="UP001157353">
    <property type="component" value="Unassembled WGS sequence"/>
</dbReference>
<dbReference type="InterPro" id="IPR010130">
    <property type="entry name" value="T1SS_OMP_TolC"/>
</dbReference>
<protein>
    <submittedName>
        <fullName evidence="9">Channel protein TolC</fullName>
    </submittedName>
</protein>
<evidence type="ECO:0000313" key="9">
    <source>
        <dbReference type="EMBL" id="GLS91704.1"/>
    </source>
</evidence>
<proteinExistence type="inferred from homology"/>
<keyword evidence="6" id="KW-0472">Membrane</keyword>
<comment type="similarity">
    <text evidence="2">Belongs to the outer membrane factor (OMF) (TC 1.B.17) family.</text>
</comment>
<organism evidence="9 10">
    <name type="scientific">Psychromonas marina</name>
    <dbReference type="NCBI Taxonomy" id="88364"/>
    <lineage>
        <taxon>Bacteria</taxon>
        <taxon>Pseudomonadati</taxon>
        <taxon>Pseudomonadota</taxon>
        <taxon>Gammaproteobacteria</taxon>
        <taxon>Alteromonadales</taxon>
        <taxon>Psychromonadaceae</taxon>
        <taxon>Psychromonas</taxon>
    </lineage>
</organism>
<dbReference type="Gene3D" id="1.20.1600.10">
    <property type="entry name" value="Outer membrane efflux proteins (OEP)"/>
    <property type="match status" value="1"/>
</dbReference>
<dbReference type="NCBIfam" id="TIGR01844">
    <property type="entry name" value="type_I_sec_TolC"/>
    <property type="match status" value="1"/>
</dbReference>
<sequence length="474" mass="53288">MDNLNGVMMKQQRFNLVKKGAIGLLCSAMFLPSVVNSQSLEQAVAFTFDTHPELRAAYTRFKVNEKQVEQAESGYWPTIDATAGIGYEYTDSPTTRRSGLAGGDDTEDLTRREIGLSLKQELFSGFHTSSEVDRTSYATSAEQWRLYSIAEDLALEVSKVYLDLIKAEKLVALSEKNLAAHEEIYDQIKQRTDSGFGSSADLSQINGRLAKAQSNLIAAKNNFLDSKVTFYRVIEQRPDNLVIPYPDSAMLPKTEEEGLQMALDNHPVIKAATNDIQSANAQHETSNSNYYPKVWIDVNANFNDNLDGENGVNTFTDVGGDNNEVLAMLRVSYNLFSGGKDEAYAKETAYKISEAKELNRNVHRQVSEGFILSWNAFEQLNLQKKYIKMHVVASKDTQSDYKEQFKIGQRSLLDLLDTENELYQARRDFLDAEFTEISAQYRILHSIGLLVEALRVTRPNSWLGEEQFDGGVPQ</sequence>
<keyword evidence="7" id="KW-0998">Cell outer membrane</keyword>
<evidence type="ECO:0000256" key="2">
    <source>
        <dbReference type="ARBA" id="ARBA00007613"/>
    </source>
</evidence>
<evidence type="ECO:0000256" key="7">
    <source>
        <dbReference type="ARBA" id="ARBA00023237"/>
    </source>
</evidence>
<reference evidence="10" key="1">
    <citation type="journal article" date="2019" name="Int. J. Syst. Evol. Microbiol.">
        <title>The Global Catalogue of Microorganisms (GCM) 10K type strain sequencing project: providing services to taxonomists for standard genome sequencing and annotation.</title>
        <authorList>
            <consortium name="The Broad Institute Genomics Platform"/>
            <consortium name="The Broad Institute Genome Sequencing Center for Infectious Disease"/>
            <person name="Wu L."/>
            <person name="Ma J."/>
        </authorList>
    </citation>
    <scope>NUCLEOTIDE SEQUENCE [LARGE SCALE GENOMIC DNA]</scope>
    <source>
        <strain evidence="10">NBRC 103166</strain>
    </source>
</reference>
<accession>A0ABQ6E392</accession>
<evidence type="ECO:0000256" key="1">
    <source>
        <dbReference type="ARBA" id="ARBA00004442"/>
    </source>
</evidence>
<evidence type="ECO:0000256" key="5">
    <source>
        <dbReference type="ARBA" id="ARBA00022692"/>
    </source>
</evidence>
<comment type="subcellular location">
    <subcellularLocation>
        <location evidence="1">Cell outer membrane</location>
    </subcellularLocation>
</comment>
<dbReference type="EMBL" id="BSPQ01000013">
    <property type="protein sequence ID" value="GLS91704.1"/>
    <property type="molecule type" value="Genomic_DNA"/>
</dbReference>
<evidence type="ECO:0000313" key="10">
    <source>
        <dbReference type="Proteomes" id="UP001157353"/>
    </source>
</evidence>
<dbReference type="InterPro" id="IPR003423">
    <property type="entry name" value="OMP_efflux"/>
</dbReference>
<evidence type="ECO:0000256" key="8">
    <source>
        <dbReference type="SAM" id="Coils"/>
    </source>
</evidence>
<keyword evidence="4" id="KW-1134">Transmembrane beta strand</keyword>
<evidence type="ECO:0000256" key="4">
    <source>
        <dbReference type="ARBA" id="ARBA00022452"/>
    </source>
</evidence>
<dbReference type="PANTHER" id="PTHR30026">
    <property type="entry name" value="OUTER MEMBRANE PROTEIN TOLC"/>
    <property type="match status" value="1"/>
</dbReference>
<keyword evidence="8" id="KW-0175">Coiled coil</keyword>
<name>A0ABQ6E392_9GAMM</name>
<feature type="coiled-coil region" evidence="8">
    <location>
        <begin position="171"/>
        <end position="222"/>
    </location>
</feature>
<evidence type="ECO:0000256" key="6">
    <source>
        <dbReference type="ARBA" id="ARBA00023136"/>
    </source>
</evidence>
<comment type="caution">
    <text evidence="9">The sequence shown here is derived from an EMBL/GenBank/DDBJ whole genome shotgun (WGS) entry which is preliminary data.</text>
</comment>
<keyword evidence="3" id="KW-0813">Transport</keyword>
<dbReference type="InterPro" id="IPR051906">
    <property type="entry name" value="TolC-like"/>
</dbReference>
<keyword evidence="10" id="KW-1185">Reference proteome</keyword>
<dbReference type="Pfam" id="PF02321">
    <property type="entry name" value="OEP"/>
    <property type="match status" value="2"/>
</dbReference>
<evidence type="ECO:0000256" key="3">
    <source>
        <dbReference type="ARBA" id="ARBA00022448"/>
    </source>
</evidence>
<keyword evidence="5" id="KW-0812">Transmembrane</keyword>
<gene>
    <name evidence="9" type="primary">aggA</name>
    <name evidence="9" type="ORF">GCM10007916_27730</name>
</gene>